<evidence type="ECO:0000259" key="2">
    <source>
        <dbReference type="Pfam" id="PF14244"/>
    </source>
</evidence>
<proteinExistence type="predicted"/>
<feature type="compositionally biased region" description="Low complexity" evidence="1">
    <location>
        <begin position="381"/>
        <end position="394"/>
    </location>
</feature>
<feature type="domain" description="Retrotransposon Copia-like N-terminal" evidence="2">
    <location>
        <begin position="17"/>
        <end position="61"/>
    </location>
</feature>
<keyword evidence="4" id="KW-1185">Reference proteome</keyword>
<comment type="caution">
    <text evidence="3">The sequence shown here is derived from an EMBL/GenBank/DDBJ whole genome shotgun (WGS) entry which is preliminary data.</text>
</comment>
<protein>
    <recommendedName>
        <fullName evidence="2">Retrotransposon Copia-like N-terminal domain-containing protein</fullName>
    </recommendedName>
</protein>
<evidence type="ECO:0000313" key="3">
    <source>
        <dbReference type="EMBL" id="PWA52745.1"/>
    </source>
</evidence>
<organism evidence="3 4">
    <name type="scientific">Artemisia annua</name>
    <name type="common">Sweet wormwood</name>
    <dbReference type="NCBI Taxonomy" id="35608"/>
    <lineage>
        <taxon>Eukaryota</taxon>
        <taxon>Viridiplantae</taxon>
        <taxon>Streptophyta</taxon>
        <taxon>Embryophyta</taxon>
        <taxon>Tracheophyta</taxon>
        <taxon>Spermatophyta</taxon>
        <taxon>Magnoliopsida</taxon>
        <taxon>eudicotyledons</taxon>
        <taxon>Gunneridae</taxon>
        <taxon>Pentapetalae</taxon>
        <taxon>asterids</taxon>
        <taxon>campanulids</taxon>
        <taxon>Asterales</taxon>
        <taxon>Asteraceae</taxon>
        <taxon>Asteroideae</taxon>
        <taxon>Anthemideae</taxon>
        <taxon>Artemisiinae</taxon>
        <taxon>Artemisia</taxon>
    </lineage>
</organism>
<reference evidence="3 4" key="1">
    <citation type="journal article" date="2018" name="Mol. Plant">
        <title>The genome of Artemisia annua provides insight into the evolution of Asteraceae family and artemisinin biosynthesis.</title>
        <authorList>
            <person name="Shen Q."/>
            <person name="Zhang L."/>
            <person name="Liao Z."/>
            <person name="Wang S."/>
            <person name="Yan T."/>
            <person name="Shi P."/>
            <person name="Liu M."/>
            <person name="Fu X."/>
            <person name="Pan Q."/>
            <person name="Wang Y."/>
            <person name="Lv Z."/>
            <person name="Lu X."/>
            <person name="Zhang F."/>
            <person name="Jiang W."/>
            <person name="Ma Y."/>
            <person name="Chen M."/>
            <person name="Hao X."/>
            <person name="Li L."/>
            <person name="Tang Y."/>
            <person name="Lv G."/>
            <person name="Zhou Y."/>
            <person name="Sun X."/>
            <person name="Brodelius P.E."/>
            <person name="Rose J.K.C."/>
            <person name="Tang K."/>
        </authorList>
    </citation>
    <scope>NUCLEOTIDE SEQUENCE [LARGE SCALE GENOMIC DNA]</scope>
    <source>
        <strain evidence="4">cv. Huhao1</strain>
        <tissue evidence="3">Leaf</tissue>
    </source>
</reference>
<accession>A0A2U1LUS0</accession>
<dbReference type="PANTHER" id="PTHR37610">
    <property type="entry name" value="CCHC-TYPE DOMAIN-CONTAINING PROTEIN"/>
    <property type="match status" value="1"/>
</dbReference>
<dbReference type="InterPro" id="IPR029472">
    <property type="entry name" value="Copia-like_N"/>
</dbReference>
<dbReference type="Pfam" id="PF14244">
    <property type="entry name" value="Retrotran_gag_3"/>
    <property type="match status" value="1"/>
</dbReference>
<feature type="compositionally biased region" description="Polar residues" evidence="1">
    <location>
        <begin position="357"/>
        <end position="378"/>
    </location>
</feature>
<gene>
    <name evidence="3" type="ORF">CTI12_AA451590</name>
</gene>
<sequence length="417" mass="46605">MADNTQPAIFQNPLYLHPSDGPGSLTVQEKLTGANNYRACRRAIEIGLSTKRKLCFIKGTVVRSNTDPNLAELWDTCNNMVICWLMGSVSESIARSIMFVGTASEIWQQLERRFYLSDGSRKYKLNKDTYEIISGGSIGEYYTRMKCVWEELDNLNVLPVIATALYGKGSGTKDKCGICGFKWHPPEKCWEKVGYPTWHVKYKPPQQRQQYKNGNNHVKNQGNQGVTRTAAHVESGNISFTPQNFEQLLKSMQQMKGFSSEEELDHQFAAGIACFNSQLDLLEHLEDWIYDFGSSDHMTPDEEDIFDSYSLKIKPQIKLPNGDTSVISHVVDDIEIEGQQPTQSSSIPTNVSIVPSVQSQTPIAPSTSQPNTTTSVPSQAPLPTRKSTRTTTLPTKLKDFVLTHTPRANQVSQTPCG</sequence>
<name>A0A2U1LUS0_ARTAN</name>
<dbReference type="Proteomes" id="UP000245207">
    <property type="component" value="Unassembled WGS sequence"/>
</dbReference>
<dbReference type="PANTHER" id="PTHR37610:SF6">
    <property type="entry name" value="GAG-POLYPEPTIDE OF LTR COPIA-TYPE-RELATED"/>
    <property type="match status" value="1"/>
</dbReference>
<evidence type="ECO:0000313" key="4">
    <source>
        <dbReference type="Proteomes" id="UP000245207"/>
    </source>
</evidence>
<dbReference type="AlphaFoldDB" id="A0A2U1LUS0"/>
<dbReference type="OrthoDB" id="5544992at2759"/>
<dbReference type="EMBL" id="PKPP01007672">
    <property type="protein sequence ID" value="PWA52745.1"/>
    <property type="molecule type" value="Genomic_DNA"/>
</dbReference>
<feature type="region of interest" description="Disordered" evidence="1">
    <location>
        <begin position="357"/>
        <end position="394"/>
    </location>
</feature>
<evidence type="ECO:0000256" key="1">
    <source>
        <dbReference type="SAM" id="MobiDB-lite"/>
    </source>
</evidence>